<keyword evidence="3 5" id="KW-0378">Hydrolase</keyword>
<dbReference type="InterPro" id="IPR003180">
    <property type="entry name" value="MPG"/>
</dbReference>
<dbReference type="SUPFAM" id="SSF50486">
    <property type="entry name" value="FMT C-terminal domain-like"/>
    <property type="match status" value="1"/>
</dbReference>
<comment type="similarity">
    <text evidence="1 5">Belongs to the DNA glycosylase MPG family.</text>
</comment>
<proteinExistence type="inferred from homology"/>
<reference evidence="7 8" key="1">
    <citation type="submission" date="2022-04" db="EMBL/GenBank/DDBJ databases">
        <title>Positive selection, recombination, and allopatry shape intraspecific diversity of widespread and dominant cyanobacteria.</title>
        <authorList>
            <person name="Wei J."/>
            <person name="Shu W."/>
            <person name="Hu C."/>
        </authorList>
    </citation>
    <scope>NUCLEOTIDE SEQUENCE [LARGE SCALE GENOMIC DNA]</scope>
    <source>
        <strain evidence="7 8">AS-A4</strain>
    </source>
</reference>
<organism evidence="7 8">
    <name type="scientific">Stenomitos frigidus AS-A4</name>
    <dbReference type="NCBI Taxonomy" id="2933935"/>
    <lineage>
        <taxon>Bacteria</taxon>
        <taxon>Bacillati</taxon>
        <taxon>Cyanobacteriota</taxon>
        <taxon>Cyanophyceae</taxon>
        <taxon>Leptolyngbyales</taxon>
        <taxon>Leptolyngbyaceae</taxon>
        <taxon>Stenomitos</taxon>
    </lineage>
</organism>
<protein>
    <recommendedName>
        <fullName evidence="5">Putative 3-methyladenine DNA glycosylase</fullName>
        <ecNumber evidence="5">3.2.2.-</ecNumber>
    </recommendedName>
</protein>
<dbReference type="Gene3D" id="3.10.300.10">
    <property type="entry name" value="Methylpurine-DNA glycosylase (MPG)"/>
    <property type="match status" value="1"/>
</dbReference>
<dbReference type="InterPro" id="IPR036995">
    <property type="entry name" value="MPG_sf"/>
</dbReference>
<dbReference type="CDD" id="cd00540">
    <property type="entry name" value="AAG"/>
    <property type="match status" value="1"/>
</dbReference>
<dbReference type="Pfam" id="PF02245">
    <property type="entry name" value="Pur_DNA_glyco"/>
    <property type="match status" value="1"/>
</dbReference>
<dbReference type="PANTHER" id="PTHR10429">
    <property type="entry name" value="DNA-3-METHYLADENINE GLYCOSYLASE"/>
    <property type="match status" value="1"/>
</dbReference>
<keyword evidence="6" id="KW-1133">Transmembrane helix</keyword>
<feature type="transmembrane region" description="Helical" evidence="6">
    <location>
        <begin position="81"/>
        <end position="99"/>
    </location>
</feature>
<sequence>MVKRSFRNPTNSQNLATSLVISPSWLSRPSTAVAPDLIGCTLARLLPDGTTWRGQIVETEAYTPGDPACHAYRRRTDRNSVMFGPAGMTYVYLIYGMYYCLNIVTDLDGVPSAVLIRALQLETIPPWIDQQKEPKPHRIAAGPGKLCRALKIDLSFTAQPLQLEQPLWLEHRDATFQQQLDDGTHSLTQTTRIGLTQGADFPWRWYLANCPAVSKVESIKIRTKG</sequence>
<comment type="caution">
    <text evidence="7">The sequence shown here is derived from an EMBL/GenBank/DDBJ whole genome shotgun (WGS) entry which is preliminary data.</text>
</comment>
<dbReference type="Proteomes" id="UP001476950">
    <property type="component" value="Unassembled WGS sequence"/>
</dbReference>
<dbReference type="EC" id="3.2.2.-" evidence="5"/>
<evidence type="ECO:0000256" key="1">
    <source>
        <dbReference type="ARBA" id="ARBA00009232"/>
    </source>
</evidence>
<gene>
    <name evidence="7" type="ORF">NDI38_15455</name>
</gene>
<evidence type="ECO:0000313" key="8">
    <source>
        <dbReference type="Proteomes" id="UP001476950"/>
    </source>
</evidence>
<dbReference type="PANTHER" id="PTHR10429:SF0">
    <property type="entry name" value="DNA-3-METHYLADENINE GLYCOSYLASE"/>
    <property type="match status" value="1"/>
</dbReference>
<keyword evidence="2 5" id="KW-0227">DNA damage</keyword>
<evidence type="ECO:0000256" key="2">
    <source>
        <dbReference type="ARBA" id="ARBA00022763"/>
    </source>
</evidence>
<evidence type="ECO:0000256" key="4">
    <source>
        <dbReference type="ARBA" id="ARBA00023204"/>
    </source>
</evidence>
<dbReference type="NCBIfam" id="TIGR00567">
    <property type="entry name" value="3mg"/>
    <property type="match status" value="1"/>
</dbReference>
<evidence type="ECO:0000313" key="7">
    <source>
        <dbReference type="EMBL" id="MEP1059834.1"/>
    </source>
</evidence>
<evidence type="ECO:0000256" key="3">
    <source>
        <dbReference type="ARBA" id="ARBA00022801"/>
    </source>
</evidence>
<evidence type="ECO:0000256" key="5">
    <source>
        <dbReference type="HAMAP-Rule" id="MF_00527"/>
    </source>
</evidence>
<keyword evidence="6" id="KW-0812">Transmembrane</keyword>
<keyword evidence="6" id="KW-0472">Membrane</keyword>
<dbReference type="InterPro" id="IPR011034">
    <property type="entry name" value="Formyl_transferase-like_C_sf"/>
</dbReference>
<keyword evidence="8" id="KW-1185">Reference proteome</keyword>
<dbReference type="EMBL" id="JAMPLM010000013">
    <property type="protein sequence ID" value="MEP1059834.1"/>
    <property type="molecule type" value="Genomic_DNA"/>
</dbReference>
<keyword evidence="4 5" id="KW-0234">DNA repair</keyword>
<accession>A0ABV0KNG3</accession>
<dbReference type="HAMAP" id="MF_00527">
    <property type="entry name" value="3MGH"/>
    <property type="match status" value="1"/>
</dbReference>
<name>A0ABV0KNG3_9CYAN</name>
<evidence type="ECO:0000256" key="6">
    <source>
        <dbReference type="SAM" id="Phobius"/>
    </source>
</evidence>